<dbReference type="InterPro" id="IPR010730">
    <property type="entry name" value="HET"/>
</dbReference>
<comment type="caution">
    <text evidence="2">The sequence shown here is derived from an EMBL/GenBank/DDBJ whole genome shotgun (WGS) entry which is preliminary data.</text>
</comment>
<gene>
    <name evidence="2" type="ORF">NW768_009927</name>
</gene>
<organism evidence="2 3">
    <name type="scientific">Fusarium equiseti</name>
    <name type="common">Fusarium scirpi</name>
    <dbReference type="NCBI Taxonomy" id="61235"/>
    <lineage>
        <taxon>Eukaryota</taxon>
        <taxon>Fungi</taxon>
        <taxon>Dikarya</taxon>
        <taxon>Ascomycota</taxon>
        <taxon>Pezizomycotina</taxon>
        <taxon>Sordariomycetes</taxon>
        <taxon>Hypocreomycetidae</taxon>
        <taxon>Hypocreales</taxon>
        <taxon>Nectriaceae</taxon>
        <taxon>Fusarium</taxon>
        <taxon>Fusarium incarnatum-equiseti species complex</taxon>
    </lineage>
</organism>
<protein>
    <recommendedName>
        <fullName evidence="1">Heterokaryon incompatibility domain-containing protein</fullName>
    </recommendedName>
</protein>
<dbReference type="Pfam" id="PF06985">
    <property type="entry name" value="HET"/>
    <property type="match status" value="1"/>
</dbReference>
<proteinExistence type="predicted"/>
<evidence type="ECO:0000313" key="2">
    <source>
        <dbReference type="EMBL" id="KAJ4122937.1"/>
    </source>
</evidence>
<dbReference type="EMBL" id="JAOQBH010000018">
    <property type="protein sequence ID" value="KAJ4122937.1"/>
    <property type="molecule type" value="Genomic_DNA"/>
</dbReference>
<evidence type="ECO:0000313" key="3">
    <source>
        <dbReference type="Proteomes" id="UP001152024"/>
    </source>
</evidence>
<keyword evidence="3" id="KW-1185">Reference proteome</keyword>
<dbReference type="Proteomes" id="UP001152024">
    <property type="component" value="Unassembled WGS sequence"/>
</dbReference>
<feature type="domain" description="Heterokaryon incompatibility" evidence="1">
    <location>
        <begin position="169"/>
        <end position="319"/>
    </location>
</feature>
<sequence>MSSCKTPDWVASCNTCQAIWQRLTSNDKFEHTISLGSFEEALSTECPHHKPLIETFFEYTCDEEENDKSREVRVEFHSRGGVVHLDETVDRCGYVWSLVLVDQGSESGTARVLDPEWADLSVIKKWKDECLSSHGDLCNNPLSIWRARPAWLIDVERKCLVPGTVEGDYVALSYTYGGHIGRLIDDEVLELLQVPQALDTTGLSEYVSPIIRNAIHLTIVIGERYLWADALCIAHGDNNSTTKQLSLMGAIYANAILTIVAADGDSETGLAGIKDISSPRKLKQILIPFGDQQLLHKDYVGFGAEVLSPYYERGWIYQELRLSPRKLAFHEEQLHWQCQRGMWHEEAASRVRVEKDPCTPQTIDSGLRILLAGFFCFPSFSLLVTRYNDMKLRYGEDALPAVSGFLSVVSRRLQGGFLYGIPEMMFERGLGWKPWTEETDLERRVRSSRPQGVQLKPSGLPSWSWIGWMGGVEPGGPEATLLMPWDEAGGIEETTPITEWYTSHSPADPPSQWRRIRSTWYENRDTYKDFTRPLPPGWSRHEAPEKSPWDDGPHLYPDGCDKFIFEHEDWPETGYGGIKWWFYPFPITPVDETTLPDMPEQTEYLFCKTHKAQLRGCQKEGEWKDARLYNSQREEVGFLNLVNEDFFARFPKMLSEEEKGLPVDLVAVCKIRTYYRTQDEVTKIWSPRQTKDTYLVLWVEWKDGIANRLASGQVEVEKWDELDLESIDLVLG</sequence>
<reference evidence="2" key="1">
    <citation type="submission" date="2022-09" db="EMBL/GenBank/DDBJ databases">
        <title>Fusarium specimens isolated from Avocado Roots.</title>
        <authorList>
            <person name="Stajich J."/>
            <person name="Roper C."/>
            <person name="Heimlech-Rivalta G."/>
        </authorList>
    </citation>
    <scope>NUCLEOTIDE SEQUENCE</scope>
    <source>
        <strain evidence="2">CF00095</strain>
    </source>
</reference>
<accession>A0ABQ8R1H7</accession>
<dbReference type="PANTHER" id="PTHR33112:SF16">
    <property type="entry name" value="HETEROKARYON INCOMPATIBILITY DOMAIN-CONTAINING PROTEIN"/>
    <property type="match status" value="1"/>
</dbReference>
<name>A0ABQ8R1H7_FUSEQ</name>
<evidence type="ECO:0000259" key="1">
    <source>
        <dbReference type="Pfam" id="PF06985"/>
    </source>
</evidence>
<dbReference type="PANTHER" id="PTHR33112">
    <property type="entry name" value="DOMAIN PROTEIN, PUTATIVE-RELATED"/>
    <property type="match status" value="1"/>
</dbReference>